<dbReference type="OrthoDB" id="557859at2"/>
<reference evidence="4 5" key="1">
    <citation type="submission" date="2018-11" db="EMBL/GenBank/DDBJ databases">
        <title>Genomes From Bacteria Associated with the Canine Oral Cavity: a Test Case for Automated Genome-Based Taxonomic Assignment.</title>
        <authorList>
            <person name="Coil D.A."/>
            <person name="Jospin G."/>
            <person name="Darling A.E."/>
            <person name="Wallis C."/>
            <person name="Davis I.J."/>
            <person name="Harris S."/>
            <person name="Eisen J.A."/>
            <person name="Holcombe L.J."/>
            <person name="O'Flynn C."/>
        </authorList>
    </citation>
    <scope>NUCLEOTIDE SEQUENCE [LARGE SCALE GENOMIC DNA]</scope>
    <source>
        <strain evidence="4 5">OH887_COT-365</strain>
    </source>
</reference>
<dbReference type="RefSeq" id="WP_124845274.1">
    <property type="nucleotide sequence ID" value="NZ_RQZG01000013.1"/>
</dbReference>
<dbReference type="EMBL" id="RQZG01000013">
    <property type="protein sequence ID" value="RRD04191.1"/>
    <property type="molecule type" value="Genomic_DNA"/>
</dbReference>
<evidence type="ECO:0000256" key="1">
    <source>
        <dbReference type="ARBA" id="ARBA00009981"/>
    </source>
</evidence>
<proteinExistence type="inferred from homology"/>
<gene>
    <name evidence="4" type="ORF">EII34_11340</name>
</gene>
<organism evidence="4 5">
    <name type="scientific">Arachnia propionica</name>
    <dbReference type="NCBI Taxonomy" id="1750"/>
    <lineage>
        <taxon>Bacteria</taxon>
        <taxon>Bacillati</taxon>
        <taxon>Actinomycetota</taxon>
        <taxon>Actinomycetes</taxon>
        <taxon>Propionibacteriales</taxon>
        <taxon>Propionibacteriaceae</taxon>
        <taxon>Arachnia</taxon>
    </lineage>
</organism>
<comment type="caution">
    <text evidence="4">The sequence shown here is derived from an EMBL/GenBank/DDBJ whole genome shotgun (WGS) entry which is preliminary data.</text>
</comment>
<name>A0A3P1T3Z3_9ACTN</name>
<dbReference type="InterPro" id="IPR036165">
    <property type="entry name" value="YefM-like_sf"/>
</dbReference>
<comment type="function">
    <text evidence="2">Antitoxin component of a type II toxin-antitoxin (TA) system.</text>
</comment>
<evidence type="ECO:0000256" key="2">
    <source>
        <dbReference type="RuleBase" id="RU362080"/>
    </source>
</evidence>
<accession>A0A3P1T3Z3</accession>
<protein>
    <recommendedName>
        <fullName evidence="2">Antitoxin</fullName>
    </recommendedName>
</protein>
<comment type="similarity">
    <text evidence="1 2">Belongs to the phD/YefM antitoxin family.</text>
</comment>
<feature type="compositionally biased region" description="Basic and acidic residues" evidence="3">
    <location>
        <begin position="79"/>
        <end position="95"/>
    </location>
</feature>
<dbReference type="Proteomes" id="UP000280819">
    <property type="component" value="Unassembled WGS sequence"/>
</dbReference>
<dbReference type="Gene3D" id="3.40.1620.10">
    <property type="entry name" value="YefM-like domain"/>
    <property type="match status" value="1"/>
</dbReference>
<dbReference type="AlphaFoldDB" id="A0A3P1T3Z3"/>
<feature type="region of interest" description="Disordered" evidence="3">
    <location>
        <begin position="71"/>
        <end position="95"/>
    </location>
</feature>
<dbReference type="NCBIfam" id="TIGR01552">
    <property type="entry name" value="phd_fam"/>
    <property type="match status" value="1"/>
</dbReference>
<dbReference type="SUPFAM" id="SSF143120">
    <property type="entry name" value="YefM-like"/>
    <property type="match status" value="1"/>
</dbReference>
<sequence>MATVSMSVARQTFAEQLARVEAGEEIEITRHGKVAAVLVHPRVLRARRASSAWARADEIAALLDRARTEPIPAQGLSPERADELVDGIRAERSRR</sequence>
<dbReference type="Pfam" id="PF02604">
    <property type="entry name" value="PhdYeFM_antitox"/>
    <property type="match status" value="1"/>
</dbReference>
<evidence type="ECO:0000313" key="4">
    <source>
        <dbReference type="EMBL" id="RRD04191.1"/>
    </source>
</evidence>
<evidence type="ECO:0000256" key="3">
    <source>
        <dbReference type="SAM" id="MobiDB-lite"/>
    </source>
</evidence>
<dbReference type="InterPro" id="IPR006442">
    <property type="entry name" value="Antitoxin_Phd/YefM"/>
</dbReference>
<evidence type="ECO:0000313" key="5">
    <source>
        <dbReference type="Proteomes" id="UP000280819"/>
    </source>
</evidence>